<keyword evidence="1" id="KW-0812">Transmembrane</keyword>
<dbReference type="EMBL" id="KN817521">
    <property type="protein sequence ID" value="KJA28320.1"/>
    <property type="molecule type" value="Genomic_DNA"/>
</dbReference>
<keyword evidence="3" id="KW-1185">Reference proteome</keyword>
<feature type="transmembrane region" description="Helical" evidence="1">
    <location>
        <begin position="71"/>
        <end position="90"/>
    </location>
</feature>
<keyword evidence="1" id="KW-0472">Membrane</keyword>
<gene>
    <name evidence="2" type="ORF">HYPSUDRAFT_693174</name>
</gene>
<feature type="transmembrane region" description="Helical" evidence="1">
    <location>
        <begin position="124"/>
        <end position="143"/>
    </location>
</feature>
<name>A0A0D2Q9H4_HYPSF</name>
<evidence type="ECO:0000313" key="2">
    <source>
        <dbReference type="EMBL" id="KJA28320.1"/>
    </source>
</evidence>
<protein>
    <submittedName>
        <fullName evidence="2">Uncharacterized protein</fullName>
    </submittedName>
</protein>
<dbReference type="Proteomes" id="UP000054270">
    <property type="component" value="Unassembled WGS sequence"/>
</dbReference>
<accession>A0A0D2Q9H4</accession>
<sequence length="144" mass="15932">MYVKVLERPSIPASASHSPCTSSIIHLFDALAAQEPGIVRCGTTRPLGFIPHILAFPPHVQQATFVELQRLFCTTIFGFCSLTTLSYYLLPPPATSGRPWTSVHLLFAALIGMDGGPDDIEGRYALTILLLLFYISWICVIYYL</sequence>
<evidence type="ECO:0000313" key="3">
    <source>
        <dbReference type="Proteomes" id="UP000054270"/>
    </source>
</evidence>
<organism evidence="2 3">
    <name type="scientific">Hypholoma sublateritium (strain FD-334 SS-4)</name>
    <dbReference type="NCBI Taxonomy" id="945553"/>
    <lineage>
        <taxon>Eukaryota</taxon>
        <taxon>Fungi</taxon>
        <taxon>Dikarya</taxon>
        <taxon>Basidiomycota</taxon>
        <taxon>Agaricomycotina</taxon>
        <taxon>Agaricomycetes</taxon>
        <taxon>Agaricomycetidae</taxon>
        <taxon>Agaricales</taxon>
        <taxon>Agaricineae</taxon>
        <taxon>Strophariaceae</taxon>
        <taxon>Hypholoma</taxon>
    </lineage>
</organism>
<reference evidence="3" key="1">
    <citation type="submission" date="2014-04" db="EMBL/GenBank/DDBJ databases">
        <title>Evolutionary Origins and Diversification of the Mycorrhizal Mutualists.</title>
        <authorList>
            <consortium name="DOE Joint Genome Institute"/>
            <consortium name="Mycorrhizal Genomics Consortium"/>
            <person name="Kohler A."/>
            <person name="Kuo A."/>
            <person name="Nagy L.G."/>
            <person name="Floudas D."/>
            <person name="Copeland A."/>
            <person name="Barry K.W."/>
            <person name="Cichocki N."/>
            <person name="Veneault-Fourrey C."/>
            <person name="LaButti K."/>
            <person name="Lindquist E.A."/>
            <person name="Lipzen A."/>
            <person name="Lundell T."/>
            <person name="Morin E."/>
            <person name="Murat C."/>
            <person name="Riley R."/>
            <person name="Ohm R."/>
            <person name="Sun H."/>
            <person name="Tunlid A."/>
            <person name="Henrissat B."/>
            <person name="Grigoriev I.V."/>
            <person name="Hibbett D.S."/>
            <person name="Martin F."/>
        </authorList>
    </citation>
    <scope>NUCLEOTIDE SEQUENCE [LARGE SCALE GENOMIC DNA]</scope>
    <source>
        <strain evidence="3">FD-334 SS-4</strain>
    </source>
</reference>
<dbReference type="AlphaFoldDB" id="A0A0D2Q9H4"/>
<keyword evidence="1" id="KW-1133">Transmembrane helix</keyword>
<proteinExistence type="predicted"/>
<evidence type="ECO:0000256" key="1">
    <source>
        <dbReference type="SAM" id="Phobius"/>
    </source>
</evidence>